<reference evidence="4" key="1">
    <citation type="submission" date="2018-05" db="EMBL/GenBank/DDBJ databases">
        <authorList>
            <person name="Lanie J.A."/>
            <person name="Ng W.-L."/>
            <person name="Kazmierczak K.M."/>
            <person name="Andrzejewski T.M."/>
            <person name="Davidsen T.M."/>
            <person name="Wayne K.J."/>
            <person name="Tettelin H."/>
            <person name="Glass J.I."/>
            <person name="Rusch D."/>
            <person name="Podicherti R."/>
            <person name="Tsui H.-C.T."/>
            <person name="Winkler M.E."/>
        </authorList>
    </citation>
    <scope>NUCLEOTIDE SEQUENCE</scope>
</reference>
<dbReference type="Pfam" id="PF00122">
    <property type="entry name" value="E1-E2_ATPase"/>
    <property type="match status" value="1"/>
</dbReference>
<feature type="domain" description="P-type ATPase A" evidence="3">
    <location>
        <begin position="213"/>
        <end position="269"/>
    </location>
</feature>
<dbReference type="GO" id="GO:0046872">
    <property type="term" value="F:metal ion binding"/>
    <property type="evidence" value="ECO:0007669"/>
    <property type="project" value="InterPro"/>
</dbReference>
<organism evidence="4">
    <name type="scientific">marine metagenome</name>
    <dbReference type="NCBI Taxonomy" id="408172"/>
    <lineage>
        <taxon>unclassified sequences</taxon>
        <taxon>metagenomes</taxon>
        <taxon>ecological metagenomes</taxon>
    </lineage>
</organism>
<name>A0A382MPP0_9ZZZZ</name>
<protein>
    <recommendedName>
        <fullName evidence="3">P-type ATPase A domain-containing protein</fullName>
    </recommendedName>
</protein>
<feature type="transmembrane region" description="Helical" evidence="2">
    <location>
        <begin position="133"/>
        <end position="152"/>
    </location>
</feature>
<gene>
    <name evidence="4" type="ORF">METZ01_LOCUS302256</name>
</gene>
<dbReference type="PANTHER" id="PTHR48085:SF5">
    <property type="entry name" value="CADMIUM_ZINC-TRANSPORTING ATPASE HMA4-RELATED"/>
    <property type="match status" value="1"/>
</dbReference>
<comment type="similarity">
    <text evidence="1">Belongs to the cation transport ATPase (P-type) (TC 3.A.3) family. Type IB subfamily.</text>
</comment>
<dbReference type="Gene3D" id="3.30.70.100">
    <property type="match status" value="1"/>
</dbReference>
<dbReference type="InterPro" id="IPR059000">
    <property type="entry name" value="ATPase_P-type_domA"/>
</dbReference>
<dbReference type="EMBL" id="UINC01094285">
    <property type="protein sequence ID" value="SVC49402.1"/>
    <property type="molecule type" value="Genomic_DNA"/>
</dbReference>
<proteinExistence type="inferred from homology"/>
<sequence length="269" mass="29046">MSNPLSFKIYGMDCAEEVAILKREVGPAIGGEDRLAFDILNARMIVKVDPGVVTADEVIKIVARTGMRGEVWVDDVCDQDDGFWVQHSRTVMTTISGLMACVGFILHVESRGVGDALGFEGSRFSHDAPTDAVVFYLLAIFSGISYVLPKAWLAIRRLHPDMNLLMTIAVAGAIGIGEWFEASMVAFLFALSLTLESWSVGRARRAVATLMDLSPTTARMILPDGGEQRLTPEQVPVDARVRVSPGERIPVDGRVAQGSSAVNQAPITG</sequence>
<evidence type="ECO:0000313" key="4">
    <source>
        <dbReference type="EMBL" id="SVC49402.1"/>
    </source>
</evidence>
<keyword evidence="2" id="KW-0472">Membrane</keyword>
<accession>A0A382MPP0</accession>
<dbReference type="SUPFAM" id="SSF81653">
    <property type="entry name" value="Calcium ATPase, transduction domain A"/>
    <property type="match status" value="1"/>
</dbReference>
<feature type="non-terminal residue" evidence="4">
    <location>
        <position position="269"/>
    </location>
</feature>
<evidence type="ECO:0000256" key="2">
    <source>
        <dbReference type="SAM" id="Phobius"/>
    </source>
</evidence>
<dbReference type="PANTHER" id="PTHR48085">
    <property type="entry name" value="CADMIUM/ZINC-TRANSPORTING ATPASE HMA2-RELATED"/>
    <property type="match status" value="1"/>
</dbReference>
<dbReference type="InterPro" id="IPR051014">
    <property type="entry name" value="Cation_Transport_ATPase_IB"/>
</dbReference>
<dbReference type="Gene3D" id="2.70.150.10">
    <property type="entry name" value="Calcium-transporting ATPase, cytoplasmic transduction domain A"/>
    <property type="match status" value="1"/>
</dbReference>
<dbReference type="InterPro" id="IPR036163">
    <property type="entry name" value="HMA_dom_sf"/>
</dbReference>
<feature type="transmembrane region" description="Helical" evidence="2">
    <location>
        <begin position="164"/>
        <end position="195"/>
    </location>
</feature>
<dbReference type="GO" id="GO:0022857">
    <property type="term" value="F:transmembrane transporter activity"/>
    <property type="evidence" value="ECO:0007669"/>
    <property type="project" value="TreeGrafter"/>
</dbReference>
<evidence type="ECO:0000259" key="3">
    <source>
        <dbReference type="Pfam" id="PF00122"/>
    </source>
</evidence>
<keyword evidence="2" id="KW-0812">Transmembrane</keyword>
<dbReference type="SUPFAM" id="SSF55008">
    <property type="entry name" value="HMA, heavy metal-associated domain"/>
    <property type="match status" value="1"/>
</dbReference>
<dbReference type="AlphaFoldDB" id="A0A382MPP0"/>
<keyword evidence="2" id="KW-1133">Transmembrane helix</keyword>
<evidence type="ECO:0000256" key="1">
    <source>
        <dbReference type="ARBA" id="ARBA00006024"/>
    </source>
</evidence>
<dbReference type="InterPro" id="IPR008250">
    <property type="entry name" value="ATPase_P-typ_transduc_dom_A_sf"/>
</dbReference>
<dbReference type="GO" id="GO:0016020">
    <property type="term" value="C:membrane"/>
    <property type="evidence" value="ECO:0007669"/>
    <property type="project" value="TreeGrafter"/>
</dbReference>